<gene>
    <name evidence="2" type="ordered locus">SCATT_28580</name>
</gene>
<dbReference type="AlphaFoldDB" id="G8WQL6"/>
<dbReference type="PATRIC" id="fig|1003195.29.peg.2858"/>
<feature type="compositionally biased region" description="Low complexity" evidence="1">
    <location>
        <begin position="37"/>
        <end position="55"/>
    </location>
</feature>
<evidence type="ECO:0000313" key="3">
    <source>
        <dbReference type="Proteomes" id="UP000007842"/>
    </source>
</evidence>
<proteinExistence type="predicted"/>
<dbReference type="EMBL" id="CP003219">
    <property type="protein sequence ID" value="AEW95229.1"/>
    <property type="molecule type" value="Genomic_DNA"/>
</dbReference>
<reference evidence="3" key="1">
    <citation type="submission" date="2011-12" db="EMBL/GenBank/DDBJ databases">
        <title>Complete genome sequence of Streptomyces cattleya strain DSM 46488.</title>
        <authorList>
            <person name="Ou H.-Y."/>
            <person name="Li P."/>
            <person name="Zhao C."/>
            <person name="O'Hagan D."/>
            <person name="Deng Z."/>
        </authorList>
    </citation>
    <scope>NUCLEOTIDE SEQUENCE [LARGE SCALE GENOMIC DNA]</scope>
    <source>
        <strain evidence="3">ATCC 35852 / DSM 46488 / JCM 4925 / NBRC 14057 / NRRL 8057</strain>
    </source>
</reference>
<organism evidence="2 3">
    <name type="scientific">Streptantibioticus cattleyicolor (strain ATCC 35852 / DSM 46488 / JCM 4925 / NBRC 14057 / NRRL 8057)</name>
    <name type="common">Streptomyces cattleya</name>
    <dbReference type="NCBI Taxonomy" id="1003195"/>
    <lineage>
        <taxon>Bacteria</taxon>
        <taxon>Bacillati</taxon>
        <taxon>Actinomycetota</taxon>
        <taxon>Actinomycetes</taxon>
        <taxon>Kitasatosporales</taxon>
        <taxon>Streptomycetaceae</taxon>
        <taxon>Streptantibioticus</taxon>
    </lineage>
</organism>
<dbReference type="Proteomes" id="UP000007842">
    <property type="component" value="Chromosome"/>
</dbReference>
<dbReference type="KEGG" id="scy:SCATT_28580"/>
<feature type="compositionally biased region" description="Pro residues" evidence="1">
    <location>
        <begin position="56"/>
        <end position="78"/>
    </location>
</feature>
<feature type="region of interest" description="Disordered" evidence="1">
    <location>
        <begin position="1"/>
        <end position="95"/>
    </location>
</feature>
<name>G8WQL6_STREN</name>
<keyword evidence="3" id="KW-1185">Reference proteome</keyword>
<evidence type="ECO:0000313" key="2">
    <source>
        <dbReference type="EMBL" id="AEW95229.1"/>
    </source>
</evidence>
<evidence type="ECO:0000256" key="1">
    <source>
        <dbReference type="SAM" id="MobiDB-lite"/>
    </source>
</evidence>
<protein>
    <submittedName>
        <fullName evidence="2">Uncharacterized protein</fullName>
    </submittedName>
</protein>
<dbReference type="HOGENOM" id="CLU_1991367_0_0_11"/>
<accession>G8WQL6</accession>
<dbReference type="STRING" id="1003195.SCATT_28580"/>
<sequence length="125" mass="12667">MARATSASPVPLRDTTGHGANRTSRWPSDAANGRAASSSTWPTTTSVSSMSEPRPTSAPAPAPGPAPGPTSTPAPVGPLPGFSGDSARYPASGDRGVEIGWTSGVEWRISPGSPGGLRLPRWPLP</sequence>